<evidence type="ECO:0000313" key="2">
    <source>
        <dbReference type="EMBL" id="GBM73170.1"/>
    </source>
</evidence>
<name>A0A4Y2I6N4_ARAVE</name>
<protein>
    <recommendedName>
        <fullName evidence="4">Tc3 transposase DNA binding domain-containing protein</fullName>
    </recommendedName>
</protein>
<feature type="transmembrane region" description="Helical" evidence="1">
    <location>
        <begin position="55"/>
        <end position="72"/>
    </location>
</feature>
<sequence>MNSESVPNLHREHYELERTVLSESILEDENSSLISGYDDKSSLTSDRTFMKTQNLSLVSSKATYCIILWYFFSFTTLFLNKYILAYEQGDPALLGSAQLLMCGICGYAHIKFPCGLYKSVVWERTPPRFFRNMLLVGSLRSVPAAAMACFQDLSDFERGVIVGAREMGYSISGVAMKFGFSRTTISRVYSEYRVSADFNDGASTSVSVRTVQRTVINMDSQSRRPIHVPLLTALHKALLLSWAQQLYHWVVDDWKQVNWSDESRFQLYRTDACVRR</sequence>
<dbReference type="Proteomes" id="UP000499080">
    <property type="component" value="Unassembled WGS sequence"/>
</dbReference>
<dbReference type="Gene3D" id="3.30.420.10">
    <property type="entry name" value="Ribonuclease H-like superfamily/Ribonuclease H"/>
    <property type="match status" value="1"/>
</dbReference>
<dbReference type="GO" id="GO:0003676">
    <property type="term" value="F:nucleic acid binding"/>
    <property type="evidence" value="ECO:0007669"/>
    <property type="project" value="InterPro"/>
</dbReference>
<organism evidence="2 3">
    <name type="scientific">Araneus ventricosus</name>
    <name type="common">Orbweaver spider</name>
    <name type="synonym">Epeira ventricosa</name>
    <dbReference type="NCBI Taxonomy" id="182803"/>
    <lineage>
        <taxon>Eukaryota</taxon>
        <taxon>Metazoa</taxon>
        <taxon>Ecdysozoa</taxon>
        <taxon>Arthropoda</taxon>
        <taxon>Chelicerata</taxon>
        <taxon>Arachnida</taxon>
        <taxon>Araneae</taxon>
        <taxon>Araneomorphae</taxon>
        <taxon>Entelegynae</taxon>
        <taxon>Araneoidea</taxon>
        <taxon>Araneidae</taxon>
        <taxon>Araneus</taxon>
    </lineage>
</organism>
<dbReference type="OrthoDB" id="10045182at2759"/>
<evidence type="ECO:0000313" key="3">
    <source>
        <dbReference type="Proteomes" id="UP000499080"/>
    </source>
</evidence>
<proteinExistence type="predicted"/>
<gene>
    <name evidence="2" type="ORF">AVEN_30055_1</name>
</gene>
<reference evidence="2 3" key="1">
    <citation type="journal article" date="2019" name="Sci. Rep.">
        <title>Orb-weaving spider Araneus ventricosus genome elucidates the spidroin gene catalogue.</title>
        <authorList>
            <person name="Kono N."/>
            <person name="Nakamura H."/>
            <person name="Ohtoshi R."/>
            <person name="Moran D.A.P."/>
            <person name="Shinohara A."/>
            <person name="Yoshida Y."/>
            <person name="Fujiwara M."/>
            <person name="Mori M."/>
            <person name="Tomita M."/>
            <person name="Arakawa K."/>
        </authorList>
    </citation>
    <scope>NUCLEOTIDE SEQUENCE [LARGE SCALE GENOMIC DNA]</scope>
</reference>
<comment type="caution">
    <text evidence="2">The sequence shown here is derived from an EMBL/GenBank/DDBJ whole genome shotgun (WGS) entry which is preliminary data.</text>
</comment>
<keyword evidence="1" id="KW-0472">Membrane</keyword>
<dbReference type="AlphaFoldDB" id="A0A4Y2I6N4"/>
<keyword evidence="1" id="KW-0812">Transmembrane</keyword>
<keyword evidence="3" id="KW-1185">Reference proteome</keyword>
<dbReference type="EMBL" id="BGPR01002422">
    <property type="protein sequence ID" value="GBM73170.1"/>
    <property type="molecule type" value="Genomic_DNA"/>
</dbReference>
<evidence type="ECO:0008006" key="4">
    <source>
        <dbReference type="Google" id="ProtNLM"/>
    </source>
</evidence>
<evidence type="ECO:0000256" key="1">
    <source>
        <dbReference type="SAM" id="Phobius"/>
    </source>
</evidence>
<accession>A0A4Y2I6N4</accession>
<dbReference type="InterPro" id="IPR036397">
    <property type="entry name" value="RNaseH_sf"/>
</dbReference>
<keyword evidence="1" id="KW-1133">Transmembrane helix</keyword>